<dbReference type="Gene3D" id="3.40.50.720">
    <property type="entry name" value="NAD(P)-binding Rossmann-like Domain"/>
    <property type="match status" value="2"/>
</dbReference>
<dbReference type="Gene3D" id="3.30.1050.10">
    <property type="entry name" value="SCP2 sterol-binding domain"/>
    <property type="match status" value="3"/>
</dbReference>
<evidence type="ECO:0000259" key="7">
    <source>
        <dbReference type="Pfam" id="PF02036"/>
    </source>
</evidence>
<dbReference type="InterPro" id="IPR002347">
    <property type="entry name" value="SDR_fam"/>
</dbReference>
<comment type="similarity">
    <text evidence="2">Belongs to the short-chain dehydrogenases/reductases (SDR) family.</text>
</comment>
<dbReference type="AlphaFoldDB" id="A0AAE1UMD0"/>
<keyword evidence="10" id="KW-1185">Reference proteome</keyword>
<dbReference type="InterPro" id="IPR029069">
    <property type="entry name" value="HotDog_dom_sf"/>
</dbReference>
<sequence>MSASRLLNFSGKVAVVTGAGNGLGREYALMLASRGASVVDLVHKVHLKGAFSVTKAAWPHFRAQSFGSSNAGLFGNFGQANYSSAKLGLLGLSNTLAVEGSKYNIFSNTIVPVAASRLTQDILPPNIYDQLQPKYVAPLVTWLCHEDNQENGSCFEVAGGFIGKYRLQRIFGKTYSPPSSMTPESIRDDWHEINSSKKFTLPETIHDLSGEENTDTDTTESENLSNKENKSLTVFEYKAYDAILYALSVGVSTKQKDHLNFLYENSEEFRVLPTFGIAPSIDALLDLDVMSEARKKYPIDFDPTKLLHGEQYLEVFQEIPPNCKTTSEASLIEVLDKGSGALVIADCTTYDNQGESKSGKPNCVIEMSDENMTKLALNELDPVKAFMSGHIRLKGNPMLTQKLDILFKLDSADAYELFVDNTPQEEIISEGTINCKTDYLFSKWLVTRLSTIKELIPMINNVYQWNILKDGKTVSVWTCDFKNGEGSIHPGVPKTGKPNCTLTIEDDIAVEIFSGKLDAMKAFMGGKLKIGGNVLAAQKLQQLWAEEKPPSIESLMESNNVEQKDPSSSIKTFEEEIDSIPTSGLRCDLIFSIFKNRCHEEPDFLQRLRVIFQFNILKKGKPMCIWTADNKSKPEIIVYRSSPVNIKPDVISTVEDDDLLKIMTGKTPELPAVVEVMMKDPIKEGLKSESMIIDLMQRVVRLPDLPKQCPGLHQFDISKNGTVVSQWTLDFKTGRNTFYRGPANGDVVTQIEVDDIDFVKLVYIHIRLSDAINDGKVKIIKGDKNLVMKYDKLFTQPTSLKPKL</sequence>
<dbReference type="EMBL" id="JAVYJV010000045">
    <property type="protein sequence ID" value="KAK4337238.1"/>
    <property type="molecule type" value="Genomic_DNA"/>
</dbReference>
<evidence type="ECO:0000256" key="5">
    <source>
        <dbReference type="ARBA" id="ARBA00023239"/>
    </source>
</evidence>
<dbReference type="SUPFAM" id="SSF51735">
    <property type="entry name" value="NAD(P)-binding Rossmann-fold domains"/>
    <property type="match status" value="1"/>
</dbReference>
<reference evidence="9" key="1">
    <citation type="submission" date="2023-12" db="EMBL/GenBank/DDBJ databases">
        <title>Genome assembly of Anisodus tanguticus.</title>
        <authorList>
            <person name="Wang Y.-J."/>
        </authorList>
    </citation>
    <scope>NUCLEOTIDE SEQUENCE</scope>
    <source>
        <strain evidence="9">KB-2021</strain>
        <tissue evidence="9">Leaf</tissue>
    </source>
</reference>
<dbReference type="Proteomes" id="UP001291623">
    <property type="component" value="Unassembled WGS sequence"/>
</dbReference>
<protein>
    <recommendedName>
        <fullName evidence="11">Peroxisomal multifunctional enzyme type 2</fullName>
    </recommendedName>
</protein>
<evidence type="ECO:0000256" key="6">
    <source>
        <dbReference type="SAM" id="MobiDB-lite"/>
    </source>
</evidence>
<evidence type="ECO:0008006" key="11">
    <source>
        <dbReference type="Google" id="ProtNLM"/>
    </source>
</evidence>
<evidence type="ECO:0000256" key="3">
    <source>
        <dbReference type="ARBA" id="ARBA00023002"/>
    </source>
</evidence>
<dbReference type="GO" id="GO:0016491">
    <property type="term" value="F:oxidoreductase activity"/>
    <property type="evidence" value="ECO:0007669"/>
    <property type="project" value="UniProtKB-KW"/>
</dbReference>
<evidence type="ECO:0000259" key="8">
    <source>
        <dbReference type="Pfam" id="PF22622"/>
    </source>
</evidence>
<keyword evidence="3" id="KW-0560">Oxidoreductase</keyword>
<keyword evidence="4" id="KW-0576">Peroxisome</keyword>
<evidence type="ECO:0000313" key="10">
    <source>
        <dbReference type="Proteomes" id="UP001291623"/>
    </source>
</evidence>
<feature type="region of interest" description="Disordered" evidence="6">
    <location>
        <begin position="204"/>
        <end position="226"/>
    </location>
</feature>
<feature type="compositionally biased region" description="Acidic residues" evidence="6">
    <location>
        <begin position="210"/>
        <end position="220"/>
    </location>
</feature>
<feature type="domain" description="SCP2" evidence="7">
    <location>
        <begin position="712"/>
        <end position="794"/>
    </location>
</feature>
<comment type="subcellular location">
    <subcellularLocation>
        <location evidence="1">Peroxisome</location>
    </subcellularLocation>
</comment>
<dbReference type="Pfam" id="PF00106">
    <property type="entry name" value="adh_short"/>
    <property type="match status" value="1"/>
</dbReference>
<evidence type="ECO:0000313" key="9">
    <source>
        <dbReference type="EMBL" id="KAK4337238.1"/>
    </source>
</evidence>
<dbReference type="InterPro" id="IPR036291">
    <property type="entry name" value="NAD(P)-bd_dom_sf"/>
</dbReference>
<dbReference type="SUPFAM" id="SSF55718">
    <property type="entry name" value="SCP-like"/>
    <property type="match status" value="4"/>
</dbReference>
<organism evidence="9 10">
    <name type="scientific">Anisodus tanguticus</name>
    <dbReference type="NCBI Taxonomy" id="243964"/>
    <lineage>
        <taxon>Eukaryota</taxon>
        <taxon>Viridiplantae</taxon>
        <taxon>Streptophyta</taxon>
        <taxon>Embryophyta</taxon>
        <taxon>Tracheophyta</taxon>
        <taxon>Spermatophyta</taxon>
        <taxon>Magnoliopsida</taxon>
        <taxon>eudicotyledons</taxon>
        <taxon>Gunneridae</taxon>
        <taxon>Pentapetalae</taxon>
        <taxon>asterids</taxon>
        <taxon>lamiids</taxon>
        <taxon>Solanales</taxon>
        <taxon>Solanaceae</taxon>
        <taxon>Solanoideae</taxon>
        <taxon>Hyoscyameae</taxon>
        <taxon>Anisodus</taxon>
    </lineage>
</organism>
<dbReference type="GO" id="GO:0005777">
    <property type="term" value="C:peroxisome"/>
    <property type="evidence" value="ECO:0007669"/>
    <property type="project" value="UniProtKB-SubCell"/>
</dbReference>
<dbReference type="Pfam" id="PF22622">
    <property type="entry name" value="MFE-2_hydrat-2_N"/>
    <property type="match status" value="1"/>
</dbReference>
<dbReference type="SUPFAM" id="SSF54637">
    <property type="entry name" value="Thioesterase/thiol ester dehydrase-isomerase"/>
    <property type="match status" value="1"/>
</dbReference>
<accession>A0AAE1UMD0</accession>
<proteinExistence type="inferred from homology"/>
<dbReference type="Gene3D" id="3.10.129.10">
    <property type="entry name" value="Hotdog Thioesterase"/>
    <property type="match status" value="1"/>
</dbReference>
<evidence type="ECO:0000256" key="2">
    <source>
        <dbReference type="ARBA" id="ARBA00006484"/>
    </source>
</evidence>
<name>A0AAE1UMD0_9SOLA</name>
<gene>
    <name evidence="9" type="ORF">RND71_043543</name>
</gene>
<dbReference type="GO" id="GO:0016829">
    <property type="term" value="F:lyase activity"/>
    <property type="evidence" value="ECO:0007669"/>
    <property type="project" value="UniProtKB-KW"/>
</dbReference>
<evidence type="ECO:0000256" key="1">
    <source>
        <dbReference type="ARBA" id="ARBA00004275"/>
    </source>
</evidence>
<dbReference type="PANTHER" id="PTHR45024:SF2">
    <property type="entry name" value="SCP2 DOMAIN-CONTAINING PROTEIN"/>
    <property type="match status" value="1"/>
</dbReference>
<dbReference type="PANTHER" id="PTHR45024">
    <property type="entry name" value="DEHYDROGENASES, SHORT CHAIN"/>
    <property type="match status" value="1"/>
</dbReference>
<dbReference type="InterPro" id="IPR003033">
    <property type="entry name" value="SCP2_sterol-bd_dom"/>
</dbReference>
<feature type="domain" description="Peroxisomal multifunctional enzyme type 2-like N-terminal" evidence="8">
    <location>
        <begin position="235"/>
        <end position="355"/>
    </location>
</feature>
<evidence type="ECO:0000256" key="4">
    <source>
        <dbReference type="ARBA" id="ARBA00023140"/>
    </source>
</evidence>
<dbReference type="Pfam" id="PF02036">
    <property type="entry name" value="SCP2"/>
    <property type="match status" value="2"/>
</dbReference>
<comment type="caution">
    <text evidence="9">The sequence shown here is derived from an EMBL/GenBank/DDBJ whole genome shotgun (WGS) entry which is preliminary data.</text>
</comment>
<dbReference type="InterPro" id="IPR054357">
    <property type="entry name" value="MFE-2_N"/>
</dbReference>
<dbReference type="InterPro" id="IPR036527">
    <property type="entry name" value="SCP2_sterol-bd_dom_sf"/>
</dbReference>
<dbReference type="InterPro" id="IPR020904">
    <property type="entry name" value="Sc_DH/Rdtase_CS"/>
</dbReference>
<keyword evidence="5" id="KW-0456">Lyase</keyword>
<dbReference type="InterPro" id="IPR051687">
    <property type="entry name" value="Peroxisomal_Beta-Oxidation"/>
</dbReference>
<feature type="domain" description="SCP2" evidence="7">
    <location>
        <begin position="454"/>
        <end position="543"/>
    </location>
</feature>
<dbReference type="PROSITE" id="PS00061">
    <property type="entry name" value="ADH_SHORT"/>
    <property type="match status" value="1"/>
</dbReference>